<evidence type="ECO:0000256" key="1">
    <source>
        <dbReference type="SAM" id="MobiDB-lite"/>
    </source>
</evidence>
<dbReference type="AlphaFoldDB" id="A0A1Q9F4N9"/>
<feature type="transmembrane region" description="Helical" evidence="2">
    <location>
        <begin position="138"/>
        <end position="158"/>
    </location>
</feature>
<dbReference type="OrthoDB" id="421066at2759"/>
<sequence length="261" mass="28406">MAPVRPNGRLAAASLMSVFLHRLRVRPLRTIPVPRSSLCEVMTKYSTRIDAADFSDGQKTCCMLPLRWATVTFGILFGVAGACQLFEQVYRATGGDVSGYNIQEKSKSTLTLLALACCMLLSGVSGCAGAFFEIRHPVTFFALMLLLQCVLEIAWFVLQDSTGTFGDFCHMIWSEVVLGNRSVSSPVAVNLFYALMSINIHLWACGVVASYALELRAAGKAVWFEPIDDDDDDEEAAETPLKGQEVSQGSERAEGYGATPP</sequence>
<evidence type="ECO:0000256" key="2">
    <source>
        <dbReference type="SAM" id="Phobius"/>
    </source>
</evidence>
<keyword evidence="2" id="KW-0812">Transmembrane</keyword>
<protein>
    <submittedName>
        <fullName evidence="3">Uncharacterized protein</fullName>
    </submittedName>
</protein>
<feature type="transmembrane region" description="Helical" evidence="2">
    <location>
        <begin position="110"/>
        <end position="131"/>
    </location>
</feature>
<accession>A0A1Q9F4N9</accession>
<organism evidence="3 4">
    <name type="scientific">Symbiodinium microadriaticum</name>
    <name type="common">Dinoflagellate</name>
    <name type="synonym">Zooxanthella microadriatica</name>
    <dbReference type="NCBI Taxonomy" id="2951"/>
    <lineage>
        <taxon>Eukaryota</taxon>
        <taxon>Sar</taxon>
        <taxon>Alveolata</taxon>
        <taxon>Dinophyceae</taxon>
        <taxon>Suessiales</taxon>
        <taxon>Symbiodiniaceae</taxon>
        <taxon>Symbiodinium</taxon>
    </lineage>
</organism>
<feature type="region of interest" description="Disordered" evidence="1">
    <location>
        <begin position="229"/>
        <end position="261"/>
    </location>
</feature>
<comment type="caution">
    <text evidence="3">The sequence shown here is derived from an EMBL/GenBank/DDBJ whole genome shotgun (WGS) entry which is preliminary data.</text>
</comment>
<keyword evidence="2" id="KW-0472">Membrane</keyword>
<dbReference type="EMBL" id="LSRX01000012">
    <property type="protein sequence ID" value="OLQ14664.1"/>
    <property type="molecule type" value="Genomic_DNA"/>
</dbReference>
<name>A0A1Q9F4N9_SYMMI</name>
<keyword evidence="4" id="KW-1185">Reference proteome</keyword>
<dbReference type="Proteomes" id="UP000186817">
    <property type="component" value="Unassembled WGS sequence"/>
</dbReference>
<gene>
    <name evidence="3" type="ORF">AK812_SmicGene1142</name>
</gene>
<reference evidence="3 4" key="1">
    <citation type="submission" date="2016-02" db="EMBL/GenBank/DDBJ databases">
        <title>Genome analysis of coral dinoflagellate symbionts highlights evolutionary adaptations to a symbiotic lifestyle.</title>
        <authorList>
            <person name="Aranda M."/>
            <person name="Li Y."/>
            <person name="Liew Y.J."/>
            <person name="Baumgarten S."/>
            <person name="Simakov O."/>
            <person name="Wilson M."/>
            <person name="Piel J."/>
            <person name="Ashoor H."/>
            <person name="Bougouffa S."/>
            <person name="Bajic V.B."/>
            <person name="Ryu T."/>
            <person name="Ravasi T."/>
            <person name="Bayer T."/>
            <person name="Micklem G."/>
            <person name="Kim H."/>
            <person name="Bhak J."/>
            <person name="Lajeunesse T.C."/>
            <person name="Voolstra C.R."/>
        </authorList>
    </citation>
    <scope>NUCLEOTIDE SEQUENCE [LARGE SCALE GENOMIC DNA]</scope>
    <source>
        <strain evidence="3 4">CCMP2467</strain>
    </source>
</reference>
<evidence type="ECO:0000313" key="3">
    <source>
        <dbReference type="EMBL" id="OLQ14664.1"/>
    </source>
</evidence>
<proteinExistence type="predicted"/>
<evidence type="ECO:0000313" key="4">
    <source>
        <dbReference type="Proteomes" id="UP000186817"/>
    </source>
</evidence>
<feature type="transmembrane region" description="Helical" evidence="2">
    <location>
        <begin position="68"/>
        <end position="90"/>
    </location>
</feature>
<feature type="transmembrane region" description="Helical" evidence="2">
    <location>
        <begin position="191"/>
        <end position="213"/>
    </location>
</feature>
<keyword evidence="2" id="KW-1133">Transmembrane helix</keyword>